<reference evidence="7" key="1">
    <citation type="submission" date="2019-05" db="EMBL/GenBank/DDBJ databases">
        <authorList>
            <consortium name="Pathogen Informatics"/>
        </authorList>
    </citation>
    <scope>NUCLEOTIDE SEQUENCE [LARGE SCALE GENOMIC DNA]</scope>
    <source>
        <strain evidence="7">NCTC12965</strain>
    </source>
</reference>
<dbReference type="Pfam" id="PF02910">
    <property type="entry name" value="Succ_DH_flav_C"/>
    <property type="match status" value="1"/>
</dbReference>
<dbReference type="PANTHER" id="PTHR11632">
    <property type="entry name" value="SUCCINATE DEHYDROGENASE 2 FLAVOPROTEIN SUBUNIT"/>
    <property type="match status" value="1"/>
</dbReference>
<keyword evidence="4" id="KW-0997">Cell inner membrane</keyword>
<keyword evidence="5" id="KW-0816">Tricarboxylic acid cycle</keyword>
<keyword evidence="7" id="KW-0560">Oxidoreductase</keyword>
<protein>
    <submittedName>
        <fullName evidence="7">Succinate dehydrogenase flavoprotein subunit</fullName>
        <ecNumber evidence="7">1.3.99.1</ecNumber>
    </submittedName>
</protein>
<dbReference type="InterPro" id="IPR037099">
    <property type="entry name" value="Fum_R/Succ_DH_flav-like_C_sf"/>
</dbReference>
<organism evidence="7">
    <name type="scientific">Serratia fonticola</name>
    <dbReference type="NCBI Taxonomy" id="47917"/>
    <lineage>
        <taxon>Bacteria</taxon>
        <taxon>Pseudomonadati</taxon>
        <taxon>Pseudomonadota</taxon>
        <taxon>Gammaproteobacteria</taxon>
        <taxon>Enterobacterales</taxon>
        <taxon>Yersiniaceae</taxon>
        <taxon>Serratia</taxon>
    </lineage>
</organism>
<proteinExistence type="predicted"/>
<dbReference type="InterPro" id="IPR030664">
    <property type="entry name" value="SdhA/FrdA/AprA"/>
</dbReference>
<dbReference type="InterPro" id="IPR015939">
    <property type="entry name" value="Fum_Rdtase/Succ_DH_flav-like_C"/>
</dbReference>
<dbReference type="GO" id="GO:0005886">
    <property type="term" value="C:plasma membrane"/>
    <property type="evidence" value="ECO:0007669"/>
    <property type="project" value="UniProtKB-SubCell"/>
</dbReference>
<gene>
    <name evidence="7" type="primary">sdhA_2</name>
    <name evidence="7" type="ORF">NCTC12965_03528</name>
</gene>
<dbReference type="GO" id="GO:0006099">
    <property type="term" value="P:tricarboxylic acid cycle"/>
    <property type="evidence" value="ECO:0007669"/>
    <property type="project" value="UniProtKB-KW"/>
</dbReference>
<dbReference type="Gene3D" id="4.10.80.40">
    <property type="entry name" value="succinate dehydrogenase protein domain"/>
    <property type="match status" value="1"/>
</dbReference>
<dbReference type="FunFam" id="4.10.80.40:FF:000001">
    <property type="entry name" value="Succinate dehydrogenase flavoprotein subunit"/>
    <property type="match status" value="1"/>
</dbReference>
<evidence type="ECO:0000256" key="3">
    <source>
        <dbReference type="ARBA" id="ARBA00022475"/>
    </source>
</evidence>
<evidence type="ECO:0000256" key="2">
    <source>
        <dbReference type="ARBA" id="ARBA00005163"/>
    </source>
</evidence>
<dbReference type="GO" id="GO:0009061">
    <property type="term" value="P:anaerobic respiration"/>
    <property type="evidence" value="ECO:0007669"/>
    <property type="project" value="TreeGrafter"/>
</dbReference>
<dbReference type="PANTHER" id="PTHR11632:SF51">
    <property type="entry name" value="SUCCINATE DEHYDROGENASE [UBIQUINONE] FLAVOPROTEIN SUBUNIT, MITOCHONDRIAL"/>
    <property type="match status" value="1"/>
</dbReference>
<evidence type="ECO:0000313" key="7">
    <source>
        <dbReference type="EMBL" id="VTR33711.1"/>
    </source>
</evidence>
<accession>A0A4U9UV60</accession>
<evidence type="ECO:0000259" key="6">
    <source>
        <dbReference type="Pfam" id="PF02910"/>
    </source>
</evidence>
<dbReference type="SUPFAM" id="SSF46977">
    <property type="entry name" value="Succinate dehydrogenase/fumarate reductase flavoprotein C-terminal domain"/>
    <property type="match status" value="1"/>
</dbReference>
<evidence type="ECO:0000256" key="1">
    <source>
        <dbReference type="ARBA" id="ARBA00004533"/>
    </source>
</evidence>
<evidence type="ECO:0000256" key="5">
    <source>
        <dbReference type="ARBA" id="ARBA00022532"/>
    </source>
</evidence>
<comment type="subcellular location">
    <subcellularLocation>
        <location evidence="1">Cell inner membrane</location>
    </subcellularLocation>
</comment>
<dbReference type="GO" id="GO:0000104">
    <property type="term" value="F:succinate dehydrogenase activity"/>
    <property type="evidence" value="ECO:0007669"/>
    <property type="project" value="TreeGrafter"/>
</dbReference>
<sequence>MAKGLEELKVIRERLKNARLDDTSSEFNTQRIECLELDNLMETAYSTAVSANFRTESRGAHSRFDYPERDDANWLCHSLYLPQSESMTRREVNMQPKLRAAFPPKVRSY</sequence>
<feature type="domain" description="Fumarate reductase/succinate dehydrogenase flavoprotein-like C-terminal" evidence="6">
    <location>
        <begin position="1"/>
        <end position="109"/>
    </location>
</feature>
<dbReference type="EC" id="1.3.99.1" evidence="7"/>
<comment type="pathway">
    <text evidence="2">Carbohydrate metabolism; tricarboxylic acid cycle.</text>
</comment>
<keyword evidence="3" id="KW-1003">Cell membrane</keyword>
<dbReference type="GO" id="GO:0009055">
    <property type="term" value="F:electron transfer activity"/>
    <property type="evidence" value="ECO:0007669"/>
    <property type="project" value="TreeGrafter"/>
</dbReference>
<name>A0A4U9UV60_SERFO</name>
<dbReference type="Gene3D" id="1.20.58.100">
    <property type="entry name" value="Fumarate reductase/succinate dehydrogenase flavoprotein-like, C-terminal domain"/>
    <property type="match status" value="1"/>
</dbReference>
<evidence type="ECO:0000256" key="4">
    <source>
        <dbReference type="ARBA" id="ARBA00022519"/>
    </source>
</evidence>
<dbReference type="EMBL" id="CABEEZ010000073">
    <property type="protein sequence ID" value="VTR33711.1"/>
    <property type="molecule type" value="Genomic_DNA"/>
</dbReference>
<keyword evidence="4" id="KW-0472">Membrane</keyword>
<dbReference type="GO" id="GO:0050660">
    <property type="term" value="F:flavin adenine dinucleotide binding"/>
    <property type="evidence" value="ECO:0007669"/>
    <property type="project" value="TreeGrafter"/>
</dbReference>
<dbReference type="AlphaFoldDB" id="A0A4U9UV60"/>